<keyword evidence="4" id="KW-0067">ATP-binding</keyword>
<evidence type="ECO:0000256" key="1">
    <source>
        <dbReference type="ARBA" id="ARBA00022598"/>
    </source>
</evidence>
<organism evidence="5">
    <name type="scientific">mine drainage metagenome</name>
    <dbReference type="NCBI Taxonomy" id="410659"/>
    <lineage>
        <taxon>unclassified sequences</taxon>
        <taxon>metagenomes</taxon>
        <taxon>ecological metagenomes</taxon>
    </lineage>
</organism>
<accession>E6PEB2</accession>
<dbReference type="Gene3D" id="3.30.1280.10">
    <property type="entry name" value="Phosphoribosylformylglycinamidine synthase subunit PurS"/>
    <property type="match status" value="1"/>
</dbReference>
<evidence type="ECO:0000256" key="4">
    <source>
        <dbReference type="ARBA" id="ARBA00022840"/>
    </source>
</evidence>
<sequence length="134" mass="15533">MEQRAYAVELKIPDNEAYTAMRALQRLGIEVARVQRADLLVFTGDESEEGLRERIERDERLFNPNKHRLERLSEMRPRDGEVWVEMLDAPSSVPMRRLVSWRLFDRAGEPLGGDELDAACLRLLCNPAIERAIR</sequence>
<keyword evidence="3" id="KW-0658">Purine biosynthesis</keyword>
<dbReference type="GO" id="GO:0016874">
    <property type="term" value="F:ligase activity"/>
    <property type="evidence" value="ECO:0007669"/>
    <property type="project" value="UniProtKB-KW"/>
</dbReference>
<gene>
    <name evidence="5" type="ORF">CARN1_0428</name>
</gene>
<dbReference type="GO" id="GO:0006164">
    <property type="term" value="P:purine nucleotide biosynthetic process"/>
    <property type="evidence" value="ECO:0007669"/>
    <property type="project" value="UniProtKB-KW"/>
</dbReference>
<dbReference type="GO" id="GO:0005524">
    <property type="term" value="F:ATP binding"/>
    <property type="evidence" value="ECO:0007669"/>
    <property type="project" value="UniProtKB-KW"/>
</dbReference>
<keyword evidence="2" id="KW-0547">Nucleotide-binding</keyword>
<proteinExistence type="predicted"/>
<protein>
    <submittedName>
        <fullName evidence="5">Uncharacterized protein</fullName>
    </submittedName>
</protein>
<reference evidence="5" key="1">
    <citation type="submission" date="2009-10" db="EMBL/GenBank/DDBJ databases">
        <title>Diversity of trophic interactions inside an arsenic-rich microbial ecosystem.</title>
        <authorList>
            <person name="Bertin P.N."/>
            <person name="Heinrich-Salmeron A."/>
            <person name="Pelletier E."/>
            <person name="Goulhen-Chollet F."/>
            <person name="Arsene-Ploetze F."/>
            <person name="Gallien S."/>
            <person name="Calteau A."/>
            <person name="Vallenet D."/>
            <person name="Casiot C."/>
            <person name="Chane-Woon-Ming B."/>
            <person name="Giloteaux L."/>
            <person name="Barakat M."/>
            <person name="Bonnefoy V."/>
            <person name="Bruneel O."/>
            <person name="Chandler M."/>
            <person name="Cleiss J."/>
            <person name="Duran R."/>
            <person name="Elbaz-Poulichet F."/>
            <person name="Fonknechten N."/>
            <person name="Lauga B."/>
            <person name="Mornico D."/>
            <person name="Ortet P."/>
            <person name="Schaeffer C."/>
            <person name="Siguier P."/>
            <person name="Alexander Thil Smith A."/>
            <person name="Van Dorsselaer A."/>
            <person name="Weissenbach J."/>
            <person name="Medigue C."/>
            <person name="Le Paslier D."/>
        </authorList>
    </citation>
    <scope>NUCLEOTIDE SEQUENCE</scope>
</reference>
<keyword evidence="1" id="KW-0436">Ligase</keyword>
<evidence type="ECO:0000256" key="3">
    <source>
        <dbReference type="ARBA" id="ARBA00022755"/>
    </source>
</evidence>
<name>E6PEB2_9ZZZZ</name>
<dbReference type="EMBL" id="CABL01000003">
    <property type="protein sequence ID" value="CBH74797.1"/>
    <property type="molecule type" value="Genomic_DNA"/>
</dbReference>
<comment type="caution">
    <text evidence="5">The sequence shown here is derived from an EMBL/GenBank/DDBJ whole genome shotgun (WGS) entry which is preliminary data.</text>
</comment>
<evidence type="ECO:0000256" key="2">
    <source>
        <dbReference type="ARBA" id="ARBA00022741"/>
    </source>
</evidence>
<dbReference type="AlphaFoldDB" id="E6PEB2"/>
<dbReference type="InterPro" id="IPR036604">
    <property type="entry name" value="PurS-like_sf"/>
</dbReference>
<evidence type="ECO:0000313" key="5">
    <source>
        <dbReference type="EMBL" id="CBH74797.1"/>
    </source>
</evidence>